<dbReference type="AlphaFoldDB" id="A0A7W7Y674"/>
<sequence length="76" mass="8502">MRDQVINSIARRVGLSANEIRDLNPVDIAKHLQSKLGKKLTFSSEFPSIGRGNVLRDGIKTSQVIDEDIDRILDVK</sequence>
<dbReference type="Proteomes" id="UP000528322">
    <property type="component" value="Unassembled WGS sequence"/>
</dbReference>
<protein>
    <submittedName>
        <fullName evidence="1">Uncharacterized protein</fullName>
    </submittedName>
</protein>
<comment type="caution">
    <text evidence="1">The sequence shown here is derived from an EMBL/GenBank/DDBJ whole genome shotgun (WGS) entry which is preliminary data.</text>
</comment>
<name>A0A7W7Y674_9BACT</name>
<dbReference type="RefSeq" id="WP_183734125.1">
    <property type="nucleotide sequence ID" value="NZ_JACHID010000018.1"/>
</dbReference>
<dbReference type="EMBL" id="JACHID010000018">
    <property type="protein sequence ID" value="MBB5022850.1"/>
    <property type="molecule type" value="Genomic_DNA"/>
</dbReference>
<keyword evidence="2" id="KW-1185">Reference proteome</keyword>
<gene>
    <name evidence="1" type="ORF">HNR37_002197</name>
</gene>
<evidence type="ECO:0000313" key="1">
    <source>
        <dbReference type="EMBL" id="MBB5022850.1"/>
    </source>
</evidence>
<proteinExistence type="predicted"/>
<accession>A0A7W7Y674</accession>
<reference evidence="1 2" key="1">
    <citation type="submission" date="2020-08" db="EMBL/GenBank/DDBJ databases">
        <title>Genomic Encyclopedia of Type Strains, Phase IV (KMG-IV): sequencing the most valuable type-strain genomes for metagenomic binning, comparative biology and taxonomic classification.</title>
        <authorList>
            <person name="Goeker M."/>
        </authorList>
    </citation>
    <scope>NUCLEOTIDE SEQUENCE [LARGE SCALE GENOMIC DNA]</scope>
    <source>
        <strain evidence="1 2">DSM 22071</strain>
    </source>
</reference>
<organism evidence="1 2">
    <name type="scientific">Desulfurispira natronophila</name>
    <dbReference type="NCBI Taxonomy" id="682562"/>
    <lineage>
        <taxon>Bacteria</taxon>
        <taxon>Pseudomonadati</taxon>
        <taxon>Chrysiogenota</taxon>
        <taxon>Chrysiogenia</taxon>
        <taxon>Chrysiogenales</taxon>
        <taxon>Chrysiogenaceae</taxon>
        <taxon>Desulfurispira</taxon>
    </lineage>
</organism>
<evidence type="ECO:0000313" key="2">
    <source>
        <dbReference type="Proteomes" id="UP000528322"/>
    </source>
</evidence>